<dbReference type="EMBL" id="KI546113">
    <property type="protein sequence ID" value="EST44696.1"/>
    <property type="molecule type" value="Genomic_DNA"/>
</dbReference>
<evidence type="ECO:0000313" key="2">
    <source>
        <dbReference type="EMBL" id="EST44696.1"/>
    </source>
</evidence>
<name>V6LLW2_9EUKA</name>
<dbReference type="AlphaFoldDB" id="V6LLW2"/>
<evidence type="ECO:0000256" key="1">
    <source>
        <dbReference type="SAM" id="SignalP"/>
    </source>
</evidence>
<accession>V6LLW2</accession>
<sequence length="148" mass="16807">MWNLRLWCGWQLGCGGGWRGLDGVVWGLIMSQFGGLKYLKRGYRGSAGIGENRQIMRFSGEYKGLSKLQARMRHMILRGESVHEFSGVDKRTKLQLYLGFQCQGVKQPDSSVTYNWILRQVAKVALLQRDIVAIIVIISACRLLVAWT</sequence>
<feature type="chain" id="PRO_5004750755" evidence="1">
    <location>
        <begin position="24"/>
        <end position="148"/>
    </location>
</feature>
<reference evidence="2" key="1">
    <citation type="journal article" date="2014" name="PLoS Genet.">
        <title>The Genome of Spironucleus salmonicida Highlights a Fish Pathogen Adapted to Fluctuating Environments.</title>
        <authorList>
            <person name="Xu F."/>
            <person name="Jerlstrom-Hultqvist J."/>
            <person name="Einarsson E."/>
            <person name="Astvaldsson A."/>
            <person name="Svard S.G."/>
            <person name="Andersson J.O."/>
        </authorList>
    </citation>
    <scope>NUCLEOTIDE SEQUENCE</scope>
</reference>
<gene>
    <name evidence="2" type="ORF">SS50377_15408</name>
</gene>
<feature type="signal peptide" evidence="1">
    <location>
        <begin position="1"/>
        <end position="23"/>
    </location>
</feature>
<protein>
    <submittedName>
        <fullName evidence="2">Uncharacterized protein</fullName>
    </submittedName>
</protein>
<organism evidence="2">
    <name type="scientific">Spironucleus salmonicida</name>
    <dbReference type="NCBI Taxonomy" id="348837"/>
    <lineage>
        <taxon>Eukaryota</taxon>
        <taxon>Metamonada</taxon>
        <taxon>Diplomonadida</taxon>
        <taxon>Hexamitidae</taxon>
        <taxon>Hexamitinae</taxon>
        <taxon>Spironucleus</taxon>
    </lineage>
</organism>
<proteinExistence type="predicted"/>
<keyword evidence="1" id="KW-0732">Signal</keyword>